<evidence type="ECO:0000313" key="4">
    <source>
        <dbReference type="Proteomes" id="UP001152759"/>
    </source>
</evidence>
<sequence length="519" mass="59393">QKNRNRRKGVQREDSRCSTEALQEEEEGSASRNIEKCYTIKTSEVMGRYLVASKNIPAGEILMSVEPFVVGPSLDSREICLGCYVDLDQYTSKQRCDKCQWPVCDKKCKGYGEKYGHSREECDFLRNVPYTQSKTALNVIVPLRCLLLKTQTPEKWDDVLSMESHDEIRKNVPIIWQTNQTTIVEKILRAQEKSVFTEEEIHRICGILEVNAFEITVGDHGIRGLYPEAFLLAHDCIPNTSHYNNDQFLFEMRTTVPVRSGEILKTSYAYVLQGTMRRQDHLRESKFFHCICNRCKDPLECGSNLSTLICPICRKSTLLSTNPTNLEADWKCFNQSCDAYSKSGQKMKILMDRLYEEVESINGCDIQGYEEFLKKYEHFLSSSHYLMIGAKYSLCQLYGKIEDFMIHELSTEQLRRKISLCEEVLQVADIVSPGLSVLRGTVMYELHAPLMVLATRDFQSSNMSKDAIRNQLKKVKSLLVSSCKCLQNEPLSTHEGSIGQAAKEALEALKSWEKCLGRF</sequence>
<evidence type="ECO:0000259" key="2">
    <source>
        <dbReference type="PROSITE" id="PS50280"/>
    </source>
</evidence>
<dbReference type="Gene3D" id="2.170.270.10">
    <property type="entry name" value="SET domain"/>
    <property type="match status" value="1"/>
</dbReference>
<feature type="domain" description="SET" evidence="2">
    <location>
        <begin position="35"/>
        <end position="269"/>
    </location>
</feature>
<accession>A0A9P0A7P5</accession>
<dbReference type="GO" id="GO:0008757">
    <property type="term" value="F:S-adenosylmethionine-dependent methyltransferase activity"/>
    <property type="evidence" value="ECO:0007669"/>
    <property type="project" value="UniProtKB-ARBA"/>
</dbReference>
<dbReference type="Gene3D" id="1.10.220.160">
    <property type="match status" value="1"/>
</dbReference>
<feature type="region of interest" description="Disordered" evidence="1">
    <location>
        <begin position="1"/>
        <end position="24"/>
    </location>
</feature>
<dbReference type="InterPro" id="IPR001214">
    <property type="entry name" value="SET_dom"/>
</dbReference>
<dbReference type="AlphaFoldDB" id="A0A9P0A7P5"/>
<dbReference type="Gene3D" id="6.10.140.2220">
    <property type="match status" value="1"/>
</dbReference>
<feature type="non-terminal residue" evidence="3">
    <location>
        <position position="1"/>
    </location>
</feature>
<dbReference type="InterPro" id="IPR053010">
    <property type="entry name" value="SET_SmydA-8"/>
</dbReference>
<organism evidence="3 4">
    <name type="scientific">Bemisia tabaci</name>
    <name type="common">Sweetpotato whitefly</name>
    <name type="synonym">Aleurodes tabaci</name>
    <dbReference type="NCBI Taxonomy" id="7038"/>
    <lineage>
        <taxon>Eukaryota</taxon>
        <taxon>Metazoa</taxon>
        <taxon>Ecdysozoa</taxon>
        <taxon>Arthropoda</taxon>
        <taxon>Hexapoda</taxon>
        <taxon>Insecta</taxon>
        <taxon>Pterygota</taxon>
        <taxon>Neoptera</taxon>
        <taxon>Paraneoptera</taxon>
        <taxon>Hemiptera</taxon>
        <taxon>Sternorrhyncha</taxon>
        <taxon>Aleyrodoidea</taxon>
        <taxon>Aleyrodidae</taxon>
        <taxon>Aleyrodinae</taxon>
        <taxon>Bemisia</taxon>
    </lineage>
</organism>
<keyword evidence="4" id="KW-1185">Reference proteome</keyword>
<proteinExistence type="predicted"/>
<dbReference type="SUPFAM" id="SSF82199">
    <property type="entry name" value="SET domain"/>
    <property type="match status" value="1"/>
</dbReference>
<name>A0A9P0A7P5_BEMTA</name>
<dbReference type="Proteomes" id="UP001152759">
    <property type="component" value="Chromosome 3"/>
</dbReference>
<dbReference type="GO" id="GO:0008276">
    <property type="term" value="F:protein methyltransferase activity"/>
    <property type="evidence" value="ECO:0007669"/>
    <property type="project" value="UniProtKB-ARBA"/>
</dbReference>
<reference evidence="3" key="1">
    <citation type="submission" date="2021-12" db="EMBL/GenBank/DDBJ databases">
        <authorList>
            <person name="King R."/>
        </authorList>
    </citation>
    <scope>NUCLEOTIDE SEQUENCE</scope>
</reference>
<dbReference type="GO" id="GO:0008170">
    <property type="term" value="F:N-methyltransferase activity"/>
    <property type="evidence" value="ECO:0007669"/>
    <property type="project" value="UniProtKB-ARBA"/>
</dbReference>
<protein>
    <recommendedName>
        <fullName evidence="2">SET domain-containing protein</fullName>
    </recommendedName>
</protein>
<dbReference type="PANTHER" id="PTHR46455:SF5">
    <property type="entry name" value="SET AND MYND DOMAIN CONTAINING, ARTHROPOD-SPECIFIC, MEMBER 4, ISOFORM A"/>
    <property type="match status" value="1"/>
</dbReference>
<dbReference type="PROSITE" id="PS50280">
    <property type="entry name" value="SET"/>
    <property type="match status" value="1"/>
</dbReference>
<dbReference type="EMBL" id="OU963864">
    <property type="protein sequence ID" value="CAH0386416.1"/>
    <property type="molecule type" value="Genomic_DNA"/>
</dbReference>
<evidence type="ECO:0000256" key="1">
    <source>
        <dbReference type="SAM" id="MobiDB-lite"/>
    </source>
</evidence>
<evidence type="ECO:0000313" key="3">
    <source>
        <dbReference type="EMBL" id="CAH0386416.1"/>
    </source>
</evidence>
<dbReference type="CDD" id="cd20071">
    <property type="entry name" value="SET_SMYD"/>
    <property type="match status" value="1"/>
</dbReference>
<dbReference type="InterPro" id="IPR046341">
    <property type="entry name" value="SET_dom_sf"/>
</dbReference>
<gene>
    <name evidence="3" type="ORF">BEMITA_LOCUS5540</name>
</gene>
<dbReference type="PANTHER" id="PTHR46455">
    <property type="entry name" value="SET AND MYND DOMAIN CONTAINING, ARTHROPOD-SPECIFIC, MEMBER 4, ISOFORM A"/>
    <property type="match status" value="1"/>
</dbReference>